<proteinExistence type="predicted"/>
<keyword evidence="1" id="KW-0812">Transmembrane</keyword>
<reference evidence="3" key="1">
    <citation type="submission" date="2016-05" db="EMBL/GenBank/DDBJ databases">
        <title>Draft genome of Corynebacterium afermentans subsp. afermentans LCDC 88199T.</title>
        <authorList>
            <person name="Bernier A.-M."/>
            <person name="Bernard K."/>
        </authorList>
    </citation>
    <scope>NUCLEOTIDE SEQUENCE [LARGE SCALE GENOMIC DNA]</scope>
    <source>
        <strain evidence="3">NML120819</strain>
    </source>
</reference>
<keyword evidence="1" id="KW-1133">Transmembrane helix</keyword>
<evidence type="ECO:0000313" key="2">
    <source>
        <dbReference type="EMBL" id="OAM19651.1"/>
    </source>
</evidence>
<dbReference type="EMBL" id="LXSH01000033">
    <property type="protein sequence ID" value="OAM19651.1"/>
    <property type="molecule type" value="Genomic_DNA"/>
</dbReference>
<accession>A0A1A9RIR5</accession>
<evidence type="ECO:0008006" key="4">
    <source>
        <dbReference type="Google" id="ProtNLM"/>
    </source>
</evidence>
<comment type="caution">
    <text evidence="2">The sequence shown here is derived from an EMBL/GenBank/DDBJ whole genome shotgun (WGS) entry which is preliminary data.</text>
</comment>
<evidence type="ECO:0000313" key="3">
    <source>
        <dbReference type="Proteomes" id="UP000078103"/>
    </source>
</evidence>
<feature type="transmembrane region" description="Helical" evidence="1">
    <location>
        <begin position="12"/>
        <end position="44"/>
    </location>
</feature>
<evidence type="ECO:0000256" key="1">
    <source>
        <dbReference type="SAM" id="Phobius"/>
    </source>
</evidence>
<name>A0A1A9RIR5_EIKCO</name>
<keyword evidence="1" id="KW-0472">Membrane</keyword>
<protein>
    <recommendedName>
        <fullName evidence="4">SAP domain-containing protein</fullName>
    </recommendedName>
</protein>
<dbReference type="Proteomes" id="UP000078103">
    <property type="component" value="Unassembled WGS sequence"/>
</dbReference>
<dbReference type="AlphaFoldDB" id="A0A1A9RIR5"/>
<organism evidence="2 3">
    <name type="scientific">Eikenella corrodens</name>
    <dbReference type="NCBI Taxonomy" id="539"/>
    <lineage>
        <taxon>Bacteria</taxon>
        <taxon>Pseudomonadati</taxon>
        <taxon>Pseudomonadota</taxon>
        <taxon>Betaproteobacteria</taxon>
        <taxon>Neisseriales</taxon>
        <taxon>Neisseriaceae</taxon>
        <taxon>Eikenella</taxon>
    </lineage>
</organism>
<sequence length="332" mass="38333">MAKKQDGCFITAALIAIGIMTVWEAFGWWILVILLLCAACWWFFNRKSPVVQSKQDSSIQQENEPTITIGVYTRSIGPDYSKPYQRPDHDGERMFAELRDFVGVGDYDAVRLALRKIAWGTHRYSTPMFKAQLADFIAEFAKIDPLFNGMWPAYKRLISDNPGMIQSKVYQVFPNVSVDDQRYVLYFAEHLNVLKRKKKGNSYTLFLPTQLIDTDEVKVMDDLSAIERQMLLELSERKYIRLPLHEYWSRHLENPEKTLGKLVSLGYFKRADDSEVLDAFYKKAELAMILKEAKLPVSGTKEVVINRILEQLPNVAEELVMGKDLFKPTRTD</sequence>
<gene>
    <name evidence="2" type="ORF">A7P89_11180</name>
</gene>